<dbReference type="InterPro" id="IPR003661">
    <property type="entry name" value="HisK_dim/P_dom"/>
</dbReference>
<dbReference type="Pfam" id="PF00512">
    <property type="entry name" value="HisKA"/>
    <property type="match status" value="1"/>
</dbReference>
<dbReference type="PANTHER" id="PTHR43547:SF2">
    <property type="entry name" value="HYBRID SIGNAL TRANSDUCTION HISTIDINE KINASE C"/>
    <property type="match status" value="1"/>
</dbReference>
<dbReference type="Gene3D" id="3.30.565.10">
    <property type="entry name" value="Histidine kinase-like ATPase, C-terminal domain"/>
    <property type="match status" value="2"/>
</dbReference>
<dbReference type="InterPro" id="IPR036890">
    <property type="entry name" value="HATPase_C_sf"/>
</dbReference>
<evidence type="ECO:0000256" key="5">
    <source>
        <dbReference type="ARBA" id="ARBA00022777"/>
    </source>
</evidence>
<evidence type="ECO:0000256" key="4">
    <source>
        <dbReference type="ARBA" id="ARBA00022553"/>
    </source>
</evidence>
<feature type="domain" description="Response regulatory" evidence="9">
    <location>
        <begin position="594"/>
        <end position="709"/>
    </location>
</feature>
<dbReference type="SMART" id="SM00331">
    <property type="entry name" value="PP2C_SIG"/>
    <property type="match status" value="1"/>
</dbReference>
<dbReference type="SMART" id="SM00388">
    <property type="entry name" value="HisKA"/>
    <property type="match status" value="1"/>
</dbReference>
<keyword evidence="5" id="KW-0418">Kinase</keyword>
<dbReference type="SUPFAM" id="SSF81606">
    <property type="entry name" value="PP2C-like"/>
    <property type="match status" value="1"/>
</dbReference>
<dbReference type="Gene3D" id="3.40.50.2300">
    <property type="match status" value="1"/>
</dbReference>
<dbReference type="SMART" id="SM00387">
    <property type="entry name" value="HATPase_c"/>
    <property type="match status" value="1"/>
</dbReference>
<dbReference type="SUPFAM" id="SSF55874">
    <property type="entry name" value="ATPase domain of HSP90 chaperone/DNA topoisomerase II/histidine kinase"/>
    <property type="match status" value="2"/>
</dbReference>
<evidence type="ECO:0000259" key="8">
    <source>
        <dbReference type="PROSITE" id="PS50109"/>
    </source>
</evidence>
<protein>
    <recommendedName>
        <fullName evidence="3">histidine kinase</fullName>
        <ecNumber evidence="3">2.7.13.3</ecNumber>
    </recommendedName>
</protein>
<comment type="caution">
    <text evidence="10">The sequence shown here is derived from an EMBL/GenBank/DDBJ whole genome shotgun (WGS) entry which is preliminary data.</text>
</comment>
<dbReference type="InterPro" id="IPR011006">
    <property type="entry name" value="CheY-like_superfamily"/>
</dbReference>
<comment type="catalytic activity">
    <reaction evidence="1">
        <text>ATP + protein L-histidine = ADP + protein N-phospho-L-histidine.</text>
        <dbReference type="EC" id="2.7.13.3"/>
    </reaction>
</comment>
<dbReference type="PROSITE" id="PS50110">
    <property type="entry name" value="RESPONSE_REGULATORY"/>
    <property type="match status" value="1"/>
</dbReference>
<dbReference type="SMART" id="SM00448">
    <property type="entry name" value="REC"/>
    <property type="match status" value="1"/>
</dbReference>
<name>A0ABQ5R4I2_9ACTN</name>
<dbReference type="Pfam" id="PF07228">
    <property type="entry name" value="SpoIIE"/>
    <property type="match status" value="1"/>
</dbReference>
<dbReference type="InterPro" id="IPR036457">
    <property type="entry name" value="PPM-type-like_dom_sf"/>
</dbReference>
<evidence type="ECO:0000313" key="11">
    <source>
        <dbReference type="Proteomes" id="UP001144280"/>
    </source>
</evidence>
<dbReference type="CDD" id="cd16922">
    <property type="entry name" value="HATPase_EvgS-ArcB-TorS-like"/>
    <property type="match status" value="1"/>
</dbReference>
<dbReference type="InterPro" id="IPR005467">
    <property type="entry name" value="His_kinase_dom"/>
</dbReference>
<dbReference type="SUPFAM" id="SSF52172">
    <property type="entry name" value="CheY-like"/>
    <property type="match status" value="1"/>
</dbReference>
<dbReference type="EMBL" id="BSDI01000048">
    <property type="protein sequence ID" value="GLI01694.1"/>
    <property type="molecule type" value="Genomic_DNA"/>
</dbReference>
<dbReference type="Gene3D" id="3.60.40.10">
    <property type="entry name" value="PPM-type phosphatase domain"/>
    <property type="match status" value="1"/>
</dbReference>
<evidence type="ECO:0000256" key="6">
    <source>
        <dbReference type="ARBA" id="ARBA00023012"/>
    </source>
</evidence>
<dbReference type="CDD" id="cd00082">
    <property type="entry name" value="HisKA"/>
    <property type="match status" value="1"/>
</dbReference>
<dbReference type="Pfam" id="PF00072">
    <property type="entry name" value="Response_reg"/>
    <property type="match status" value="1"/>
</dbReference>
<gene>
    <name evidence="10" type="ORF">Pa4123_69700</name>
</gene>
<dbReference type="Pfam" id="PF02518">
    <property type="entry name" value="HATPase_c"/>
    <property type="match status" value="1"/>
</dbReference>
<dbReference type="PROSITE" id="PS50109">
    <property type="entry name" value="HIS_KIN"/>
    <property type="match status" value="1"/>
</dbReference>
<evidence type="ECO:0000256" key="1">
    <source>
        <dbReference type="ARBA" id="ARBA00000085"/>
    </source>
</evidence>
<evidence type="ECO:0000313" key="10">
    <source>
        <dbReference type="EMBL" id="GLI01694.1"/>
    </source>
</evidence>
<dbReference type="RefSeq" id="WP_281902919.1">
    <property type="nucleotide sequence ID" value="NZ_BSDI01000048.1"/>
</dbReference>
<feature type="modified residue" description="4-aspartylphosphate" evidence="7">
    <location>
        <position position="642"/>
    </location>
</feature>
<keyword evidence="6" id="KW-0902">Two-component regulatory system</keyword>
<evidence type="ECO:0000259" key="9">
    <source>
        <dbReference type="PROSITE" id="PS50110"/>
    </source>
</evidence>
<dbReference type="InterPro" id="IPR004358">
    <property type="entry name" value="Sig_transdc_His_kin-like_C"/>
</dbReference>
<dbReference type="InterPro" id="IPR036097">
    <property type="entry name" value="HisK_dim/P_sf"/>
</dbReference>
<feature type="domain" description="Histidine kinase" evidence="8">
    <location>
        <begin position="333"/>
        <end position="549"/>
    </location>
</feature>
<evidence type="ECO:0000256" key="2">
    <source>
        <dbReference type="ARBA" id="ARBA00004236"/>
    </source>
</evidence>
<keyword evidence="5" id="KW-0808">Transferase</keyword>
<dbReference type="Gene3D" id="3.30.450.20">
    <property type="entry name" value="PAS domain"/>
    <property type="match status" value="1"/>
</dbReference>
<dbReference type="EC" id="2.7.13.3" evidence="3"/>
<dbReference type="Gene3D" id="1.10.287.130">
    <property type="match status" value="1"/>
</dbReference>
<dbReference type="Pfam" id="PF13581">
    <property type="entry name" value="HATPase_c_2"/>
    <property type="match status" value="1"/>
</dbReference>
<evidence type="ECO:0000256" key="7">
    <source>
        <dbReference type="PROSITE-ProRule" id="PRU00169"/>
    </source>
</evidence>
<evidence type="ECO:0000256" key="3">
    <source>
        <dbReference type="ARBA" id="ARBA00012438"/>
    </source>
</evidence>
<dbReference type="SUPFAM" id="SSF47384">
    <property type="entry name" value="Homodimeric domain of signal transducing histidine kinase"/>
    <property type="match status" value="1"/>
</dbReference>
<dbReference type="InterPro" id="IPR003594">
    <property type="entry name" value="HATPase_dom"/>
</dbReference>
<comment type="subcellular location">
    <subcellularLocation>
        <location evidence="2">Cell membrane</location>
    </subcellularLocation>
</comment>
<reference evidence="10" key="1">
    <citation type="submission" date="2022-12" db="EMBL/GenBank/DDBJ databases">
        <title>New Phytohabitans aurantiacus sp. RD004123 nov., an actinomycete isolated from soil.</title>
        <authorList>
            <person name="Triningsih D.W."/>
            <person name="Harunari E."/>
            <person name="Igarashi Y."/>
        </authorList>
    </citation>
    <scope>NUCLEOTIDE SEQUENCE</scope>
    <source>
        <strain evidence="10">RD004123</strain>
    </source>
</reference>
<keyword evidence="11" id="KW-1185">Reference proteome</keyword>
<dbReference type="CDD" id="cd16936">
    <property type="entry name" value="HATPase_RsbW-like"/>
    <property type="match status" value="1"/>
</dbReference>
<accession>A0ABQ5R4I2</accession>
<dbReference type="PRINTS" id="PR00344">
    <property type="entry name" value="BCTRLSENSOR"/>
</dbReference>
<organism evidence="10 11">
    <name type="scientific">Phytohabitans aurantiacus</name>
    <dbReference type="NCBI Taxonomy" id="3016789"/>
    <lineage>
        <taxon>Bacteria</taxon>
        <taxon>Bacillati</taxon>
        <taxon>Actinomycetota</taxon>
        <taxon>Actinomycetes</taxon>
        <taxon>Micromonosporales</taxon>
        <taxon>Micromonosporaceae</taxon>
    </lineage>
</organism>
<dbReference type="CDD" id="cd17574">
    <property type="entry name" value="REC_OmpR"/>
    <property type="match status" value="1"/>
</dbReference>
<proteinExistence type="predicted"/>
<dbReference type="PANTHER" id="PTHR43547">
    <property type="entry name" value="TWO-COMPONENT HISTIDINE KINASE"/>
    <property type="match status" value="1"/>
</dbReference>
<dbReference type="InterPro" id="IPR001789">
    <property type="entry name" value="Sig_transdc_resp-reg_receiver"/>
</dbReference>
<keyword evidence="4 7" id="KW-0597">Phosphoprotein</keyword>
<dbReference type="InterPro" id="IPR001932">
    <property type="entry name" value="PPM-type_phosphatase-like_dom"/>
</dbReference>
<sequence length="1191" mass="127202">MGSASTAPVPAGLAVAFDRGGDMGALMRAHDWAATAVGSPDCWPVPLRSAVSMLLASRTQAVMFWGPERVAFYNDAYRPTIGDKHPHALGAPAREHWAELWDVLDPLLTSVERSGESFWGRDHPFRLDRRGFLEETYFDISYDPVRLDDGSVGGVLCIVSETTGRVLSERRLRTISTLGAGLAELTDRSGPEFGAEVCRLLSAEPADVPFALLYLDGALAGACGVPEKHLRQAAMPDPFAGSLHAADLLFEAPESAAERALVRPVLAGGQPVGAFVFGVNRHLELDQPYRDYFDVLADQVSRGVANLRAYEYERDRAAQLAALDRAKNDFFANVSHEFRTPLTLILGPAEDMLAADDLPVQHREPAEVIHRNGQRLLKLVNTLLDFAAIEAGRLQAAYRPTDLSAFTARVASTFRGAAERAGLRLVVDCPPLTAPVYVDRDSWEKVLLNLLSNAVKFTFAGEIVVRVRTERGSAVLTVADTGVGIAPDEVPKLFERFHRTVDARARSHEGTGIGLALVRELVTMHGGAVGVSSELGAGSTFTVTVPFGTGHLRPDSIIHRAIDSDPQIAPLYASEVTWWSSGTDSGEAGGEGGHILVADDNSDLRDHLVRLLSPYWRVTAVPDGEAALAAVRDRPFDLVLADVMMPRLDGLGLIARLRADPATSHLPIVLLSARAGDQASVEALAAGADDYLIKPFAAQELVARVRSTMELSRLRGQLIRQLRALADAAVAIGAAQSTSEVARLAAEHGQRMVGAGRVVASIPGTRHEVDAGGAGPDTPSSPVPLVGSGGATFGQLRVWPPVADESGRALLAQLGRLVGLRLENARLYEAEHRIATTLQHSLLPQTLPTVPGAIVASRYLAGSAEADVGGDWYDVIPAGDGELVLVIGDVVGKGVQAAAVMGQIRNALRAYVLEGFDPGAALTRLNRLLGSTGRRVFATAACLRLNPRTGRMRLASAGHPPPLLIDPDGGTALLHDEALGPPVGAMPEAIFPTREGHLDPGARLLLYTDGAIDDRRGGIDAGTDRLRATATRPYDHVEDMLDAVLDEATGVPRRDDIALLAVEATEIDRFGLVLPADPTKLSVLRRRLESFLVAHDVPEDERFDLVVAVSEAAANAIEHPVDPTESRIAVRAEIRGPEVVAVVRDSGQWRDSAGAGLRGRGLVLIGALADLAVDRTDQGTEITIRRVFKDG</sequence>
<dbReference type="Proteomes" id="UP001144280">
    <property type="component" value="Unassembled WGS sequence"/>
</dbReference>